<evidence type="ECO:0000313" key="4">
    <source>
        <dbReference type="EMBL" id="AYO17470.1"/>
    </source>
</evidence>
<dbReference type="Gene3D" id="1.10.357.10">
    <property type="entry name" value="Tetracycline Repressor, domain 2"/>
    <property type="match status" value="1"/>
</dbReference>
<dbReference type="EMBL" id="CP033138">
    <property type="protein sequence ID" value="AYO17470.1"/>
    <property type="molecule type" value="Genomic_DNA"/>
</dbReference>
<proteinExistence type="predicted"/>
<reference evidence="5" key="3">
    <citation type="submission" date="2019-11" db="EMBL/GenBank/DDBJ databases">
        <title>Complete genome sequence of Vibrio owensii SH-14 isolated from shrimp with acute hepatopancreatic necrosis diease.</title>
        <authorList>
            <person name="Liang X."/>
            <person name="Wang Y."/>
        </authorList>
    </citation>
    <scope>NUCLEOTIDE SEQUENCE</scope>
    <source>
        <strain evidence="5">SH14</strain>
    </source>
</reference>
<evidence type="ECO:0000313" key="7">
    <source>
        <dbReference type="Proteomes" id="UP000390336"/>
    </source>
</evidence>
<dbReference type="Pfam" id="PF18285">
    <property type="entry name" value="LuxT_C"/>
    <property type="match status" value="1"/>
</dbReference>
<keyword evidence="1 2" id="KW-0238">DNA-binding</keyword>
<protein>
    <recommendedName>
        <fullName evidence="3">HTH tetR-type domain-containing protein</fullName>
    </recommendedName>
</protein>
<evidence type="ECO:0000259" key="3">
    <source>
        <dbReference type="PROSITE" id="PS50977"/>
    </source>
</evidence>
<sequence length="154" mass="17834">MGRITKEQREKNFQQLNRVILDIFLNEGWSKVTYDRISKETGLRKSTLQGYYPTNSDFLLAVRDKLRRLMLDKLDFSSKKQLLISWNEALAQPEFSHVVDMFISHCVSQAPAPIARKAMKNFHSMIEVSFPQDNSVEIMSQLFGRAVINPILLN</sequence>
<dbReference type="InterPro" id="IPR001647">
    <property type="entry name" value="HTH_TetR"/>
</dbReference>
<dbReference type="EMBL" id="CP045860">
    <property type="protein sequence ID" value="QGH49612.1"/>
    <property type="molecule type" value="Genomic_DNA"/>
</dbReference>
<gene>
    <name evidence="5" type="ORF">APZ19_21195</name>
    <name evidence="4" type="ORF">D0812_24205</name>
</gene>
<evidence type="ECO:0000256" key="2">
    <source>
        <dbReference type="PROSITE-ProRule" id="PRU00335"/>
    </source>
</evidence>
<dbReference type="InterPro" id="IPR009057">
    <property type="entry name" value="Homeodomain-like_sf"/>
</dbReference>
<dbReference type="RefSeq" id="WP_047476054.1">
    <property type="nucleotide sequence ID" value="NZ_CP033138.1"/>
</dbReference>
<accession>A0AAP9GGX8</accession>
<evidence type="ECO:0000313" key="6">
    <source>
        <dbReference type="Proteomes" id="UP000272136"/>
    </source>
</evidence>
<feature type="DNA-binding region" description="H-T-H motif" evidence="2">
    <location>
        <begin position="33"/>
        <end position="52"/>
    </location>
</feature>
<organism evidence="5 7">
    <name type="scientific">Vibrio owensii</name>
    <dbReference type="NCBI Taxonomy" id="696485"/>
    <lineage>
        <taxon>Bacteria</taxon>
        <taxon>Pseudomonadati</taxon>
        <taxon>Pseudomonadota</taxon>
        <taxon>Gammaproteobacteria</taxon>
        <taxon>Vibrionales</taxon>
        <taxon>Vibrionaceae</taxon>
        <taxon>Vibrio</taxon>
    </lineage>
</organism>
<dbReference type="AlphaFoldDB" id="A0AAP9GGX8"/>
<reference evidence="4 6" key="2">
    <citation type="submission" date="2018-10" db="EMBL/GenBank/DDBJ databases">
        <title>Whole Genome of Vibrio owensii strain 170502, isolated from Acute Hepatopancreatic Necrosis Disease (AHPND) shrimp.</title>
        <authorList>
            <person name="Yan M."/>
            <person name="Wang X."/>
            <person name="Wang Y."/>
        </authorList>
    </citation>
    <scope>NUCLEOTIDE SEQUENCE [LARGE SCALE GENOMIC DNA]</scope>
    <source>
        <strain evidence="4 6">1700302</strain>
    </source>
</reference>
<name>A0AAP9GGX8_9VIBR</name>
<dbReference type="GO" id="GO:0003677">
    <property type="term" value="F:DNA binding"/>
    <property type="evidence" value="ECO:0007669"/>
    <property type="project" value="UniProtKB-UniRule"/>
</dbReference>
<dbReference type="SUPFAM" id="SSF46689">
    <property type="entry name" value="Homeodomain-like"/>
    <property type="match status" value="1"/>
</dbReference>
<evidence type="ECO:0000256" key="1">
    <source>
        <dbReference type="ARBA" id="ARBA00023125"/>
    </source>
</evidence>
<evidence type="ECO:0000313" key="5">
    <source>
        <dbReference type="EMBL" id="QGH49612.1"/>
    </source>
</evidence>
<dbReference type="Proteomes" id="UP000390336">
    <property type="component" value="Chromosome 2"/>
</dbReference>
<reference evidence="5 7" key="1">
    <citation type="journal article" date="2015" name="Genome Announc.">
        <title>Draft Genome Sequence of Vibrio owensii Strain SH-14, Which Causes Shrimp Acute Hepatopancreatic Necrosis Disease.</title>
        <authorList>
            <person name="Liu L."/>
            <person name="Xiao J."/>
            <person name="Xia X."/>
            <person name="Pan Y."/>
            <person name="Yan S."/>
            <person name="Wang Y."/>
        </authorList>
    </citation>
    <scope>NUCLEOTIDE SEQUENCE [LARGE SCALE GENOMIC DNA]</scope>
    <source>
        <strain evidence="5 7">SH14</strain>
    </source>
</reference>
<feature type="domain" description="HTH tetR-type" evidence="3">
    <location>
        <begin position="10"/>
        <end position="70"/>
    </location>
</feature>
<dbReference type="PROSITE" id="PS50977">
    <property type="entry name" value="HTH_TETR_2"/>
    <property type="match status" value="1"/>
</dbReference>
<keyword evidence="6" id="KW-1185">Reference proteome</keyword>
<dbReference type="Proteomes" id="UP000272136">
    <property type="component" value="Chromosome 2"/>
</dbReference>